<dbReference type="FunFam" id="3.30.40.10:FF:000006">
    <property type="entry name" value="CCR4-NOT transcription complex subunit 4"/>
    <property type="match status" value="1"/>
</dbReference>
<dbReference type="PANTHER" id="PTHR12603:SF0">
    <property type="entry name" value="CCR4-NOT TRANSCRIPTION COMPLEX SUBUNIT 4"/>
    <property type="match status" value="1"/>
</dbReference>
<feature type="region of interest" description="Disordered" evidence="10">
    <location>
        <begin position="879"/>
        <end position="901"/>
    </location>
</feature>
<evidence type="ECO:0000256" key="5">
    <source>
        <dbReference type="ARBA" id="ARBA00022884"/>
    </source>
</evidence>
<keyword evidence="3 9" id="KW-0863">Zinc-finger</keyword>
<dbReference type="Gene3D" id="3.30.40.10">
    <property type="entry name" value="Zinc/RING finger domain, C3HC4 (zinc finger)"/>
    <property type="match status" value="1"/>
</dbReference>
<protein>
    <recommendedName>
        <fullName evidence="16">CCR4-NOT transcription complex subunit 4</fullName>
    </recommendedName>
</protein>
<feature type="domain" description="C3H1-type" evidence="13">
    <location>
        <begin position="189"/>
        <end position="216"/>
    </location>
</feature>
<feature type="domain" description="RING-type" evidence="11">
    <location>
        <begin position="9"/>
        <end position="52"/>
    </location>
</feature>
<name>A0AAE1ZBX7_SCHME</name>
<comment type="subcellular location">
    <subcellularLocation>
        <location evidence="1">Nucleus</location>
    </subcellularLocation>
</comment>
<dbReference type="Pfam" id="PF14570">
    <property type="entry name" value="zf-RING_4"/>
    <property type="match status" value="1"/>
</dbReference>
<dbReference type="InterPro" id="IPR034261">
    <property type="entry name" value="CNOT4_RRM"/>
</dbReference>
<keyword evidence="2 9" id="KW-0479">Metal-binding</keyword>
<gene>
    <name evidence="14" type="ORF">MN116_005493</name>
</gene>
<dbReference type="InterPro" id="IPR000504">
    <property type="entry name" value="RRM_dom"/>
</dbReference>
<dbReference type="InterPro" id="IPR039780">
    <property type="entry name" value="Mot2"/>
</dbReference>
<dbReference type="PANTHER" id="PTHR12603">
    <property type="entry name" value="CCR4-NOT TRANSCRIPTION COMPLEX RELATED"/>
    <property type="match status" value="1"/>
</dbReference>
<evidence type="ECO:0000259" key="12">
    <source>
        <dbReference type="PROSITE" id="PS50102"/>
    </source>
</evidence>
<dbReference type="InterPro" id="IPR039515">
    <property type="entry name" value="NOT4_mRING-HC-C4C4"/>
</dbReference>
<evidence type="ECO:0000256" key="9">
    <source>
        <dbReference type="PROSITE-ProRule" id="PRU00723"/>
    </source>
</evidence>
<dbReference type="Proteomes" id="UP001292079">
    <property type="component" value="Unassembled WGS sequence"/>
</dbReference>
<dbReference type="CDD" id="cd12438">
    <property type="entry name" value="RRM_CNOT4"/>
    <property type="match status" value="1"/>
</dbReference>
<dbReference type="GO" id="GO:0008270">
    <property type="term" value="F:zinc ion binding"/>
    <property type="evidence" value="ECO:0007669"/>
    <property type="project" value="UniProtKB-KW"/>
</dbReference>
<dbReference type="CDD" id="cd16618">
    <property type="entry name" value="mRING-HC-C4C4_CNOT4"/>
    <property type="match status" value="1"/>
</dbReference>
<feature type="zinc finger region" description="C3H1-type" evidence="9">
    <location>
        <begin position="189"/>
        <end position="216"/>
    </location>
</feature>
<dbReference type="GO" id="GO:0004842">
    <property type="term" value="F:ubiquitin-protein transferase activity"/>
    <property type="evidence" value="ECO:0007669"/>
    <property type="project" value="InterPro"/>
</dbReference>
<feature type="region of interest" description="Disordered" evidence="10">
    <location>
        <begin position="262"/>
        <end position="297"/>
    </location>
</feature>
<dbReference type="InterPro" id="IPR001841">
    <property type="entry name" value="Znf_RING"/>
</dbReference>
<reference evidence="14" key="2">
    <citation type="journal article" date="2023" name="Infect Dis Poverty">
        <title>Chromosome-scale genome of the human blood fluke Schistosoma mekongi and its implications for public health.</title>
        <authorList>
            <person name="Zhou M."/>
            <person name="Xu L."/>
            <person name="Xu D."/>
            <person name="Chen W."/>
            <person name="Khan J."/>
            <person name="Hu Y."/>
            <person name="Huang H."/>
            <person name="Wei H."/>
            <person name="Zhang Y."/>
            <person name="Chusongsang P."/>
            <person name="Tanasarnprasert K."/>
            <person name="Hu X."/>
            <person name="Limpanont Y."/>
            <person name="Lv Z."/>
        </authorList>
    </citation>
    <scope>NUCLEOTIDE SEQUENCE</scope>
    <source>
        <strain evidence="14">LV_2022a</strain>
    </source>
</reference>
<comment type="caution">
    <text evidence="14">The sequence shown here is derived from an EMBL/GenBank/DDBJ whole genome shotgun (WGS) entry which is preliminary data.</text>
</comment>
<evidence type="ECO:0000256" key="2">
    <source>
        <dbReference type="ARBA" id="ARBA00022723"/>
    </source>
</evidence>
<feature type="compositionally biased region" description="Basic and acidic residues" evidence="10">
    <location>
        <begin position="326"/>
        <end position="339"/>
    </location>
</feature>
<evidence type="ECO:0000259" key="13">
    <source>
        <dbReference type="PROSITE" id="PS50103"/>
    </source>
</evidence>
<evidence type="ECO:0000256" key="6">
    <source>
        <dbReference type="ARBA" id="ARBA00023054"/>
    </source>
</evidence>
<feature type="domain" description="RRM" evidence="12">
    <location>
        <begin position="106"/>
        <end position="192"/>
    </location>
</feature>
<dbReference type="GO" id="GO:0005634">
    <property type="term" value="C:nucleus"/>
    <property type="evidence" value="ECO:0007669"/>
    <property type="project" value="UniProtKB-SubCell"/>
</dbReference>
<evidence type="ECO:0000256" key="10">
    <source>
        <dbReference type="SAM" id="MobiDB-lite"/>
    </source>
</evidence>
<dbReference type="GO" id="GO:0030014">
    <property type="term" value="C:CCR4-NOT complex"/>
    <property type="evidence" value="ECO:0007669"/>
    <property type="project" value="InterPro"/>
</dbReference>
<dbReference type="InterPro" id="IPR013083">
    <property type="entry name" value="Znf_RING/FYVE/PHD"/>
</dbReference>
<evidence type="ECO:0000313" key="15">
    <source>
        <dbReference type="Proteomes" id="UP001292079"/>
    </source>
</evidence>
<evidence type="ECO:0000256" key="4">
    <source>
        <dbReference type="ARBA" id="ARBA00022833"/>
    </source>
</evidence>
<keyword evidence="15" id="KW-1185">Reference proteome</keyword>
<evidence type="ECO:0000256" key="8">
    <source>
        <dbReference type="PROSITE-ProRule" id="PRU00176"/>
    </source>
</evidence>
<feature type="region of interest" description="Disordered" evidence="10">
    <location>
        <begin position="942"/>
        <end position="973"/>
    </location>
</feature>
<evidence type="ECO:0000259" key="11">
    <source>
        <dbReference type="PROSITE" id="PS50089"/>
    </source>
</evidence>
<organism evidence="14 15">
    <name type="scientific">Schistosoma mekongi</name>
    <name type="common">Parasitic worm</name>
    <dbReference type="NCBI Taxonomy" id="38744"/>
    <lineage>
        <taxon>Eukaryota</taxon>
        <taxon>Metazoa</taxon>
        <taxon>Spiralia</taxon>
        <taxon>Lophotrochozoa</taxon>
        <taxon>Platyhelminthes</taxon>
        <taxon>Trematoda</taxon>
        <taxon>Digenea</taxon>
        <taxon>Strigeidida</taxon>
        <taxon>Schistosomatoidea</taxon>
        <taxon>Schistosomatidae</taxon>
        <taxon>Schistosoma</taxon>
    </lineage>
</organism>
<dbReference type="InterPro" id="IPR035979">
    <property type="entry name" value="RBD_domain_sf"/>
</dbReference>
<evidence type="ECO:0000256" key="3">
    <source>
        <dbReference type="ARBA" id="ARBA00022771"/>
    </source>
</evidence>
<dbReference type="EMBL" id="JALJAT010000003">
    <property type="protein sequence ID" value="KAK4471093.1"/>
    <property type="molecule type" value="Genomic_DNA"/>
</dbReference>
<dbReference type="AlphaFoldDB" id="A0AAE1ZBX7"/>
<evidence type="ECO:0000256" key="7">
    <source>
        <dbReference type="ARBA" id="ARBA00023242"/>
    </source>
</evidence>
<keyword evidence="6" id="KW-0175">Coiled coil</keyword>
<dbReference type="InterPro" id="IPR012677">
    <property type="entry name" value="Nucleotide-bd_a/b_plait_sf"/>
</dbReference>
<dbReference type="SUPFAM" id="SSF57850">
    <property type="entry name" value="RING/U-box"/>
    <property type="match status" value="1"/>
</dbReference>
<dbReference type="GO" id="GO:0016567">
    <property type="term" value="P:protein ubiquitination"/>
    <property type="evidence" value="ECO:0007669"/>
    <property type="project" value="TreeGrafter"/>
</dbReference>
<keyword evidence="4 9" id="KW-0862">Zinc</keyword>
<feature type="region of interest" description="Disordered" evidence="10">
    <location>
        <begin position="321"/>
        <end position="375"/>
    </location>
</feature>
<dbReference type="PROSITE" id="PS50102">
    <property type="entry name" value="RRM"/>
    <property type="match status" value="1"/>
</dbReference>
<dbReference type="InterPro" id="IPR003954">
    <property type="entry name" value="RRM_euk-type"/>
</dbReference>
<evidence type="ECO:0000313" key="14">
    <source>
        <dbReference type="EMBL" id="KAK4471093.1"/>
    </source>
</evidence>
<dbReference type="GO" id="GO:0003723">
    <property type="term" value="F:RNA binding"/>
    <property type="evidence" value="ECO:0007669"/>
    <property type="project" value="UniProtKB-UniRule"/>
</dbReference>
<evidence type="ECO:0008006" key="16">
    <source>
        <dbReference type="Google" id="ProtNLM"/>
    </source>
</evidence>
<evidence type="ECO:0000256" key="1">
    <source>
        <dbReference type="ARBA" id="ARBA00004123"/>
    </source>
</evidence>
<feature type="compositionally biased region" description="Low complexity" evidence="10">
    <location>
        <begin position="964"/>
        <end position="973"/>
    </location>
</feature>
<dbReference type="PROSITE" id="PS50103">
    <property type="entry name" value="ZF_C3H1"/>
    <property type="match status" value="1"/>
</dbReference>
<feature type="compositionally biased region" description="Polar residues" evidence="10">
    <location>
        <begin position="340"/>
        <end position="374"/>
    </location>
</feature>
<reference evidence="14" key="1">
    <citation type="submission" date="2022-04" db="EMBL/GenBank/DDBJ databases">
        <authorList>
            <person name="Xu L."/>
            <person name="Lv Z."/>
        </authorList>
    </citation>
    <scope>NUCLEOTIDE SEQUENCE</scope>
    <source>
        <strain evidence="14">LV_2022a</strain>
    </source>
</reference>
<dbReference type="SUPFAM" id="SSF54928">
    <property type="entry name" value="RNA-binding domain, RBD"/>
    <property type="match status" value="1"/>
</dbReference>
<feature type="compositionally biased region" description="Polar residues" evidence="10">
    <location>
        <begin position="266"/>
        <end position="288"/>
    </location>
</feature>
<sequence length="973" mass="107986">MCTEEKEMCPLCMEPMEADDLAFYPCDCRYQVCRFCWAKIINEENGLCPACRKAYNSEKPASYKPISEAEESRCRSSRRRKDCIKKTKLNPEMLKILPELRVVQPNLIFVVGLPTWISKDKDILKGQDYFGRYGKIFKVEVNQNQTFGGPQGQPSFSAYITYYRAEDAMRSIRDLNQSTLHGRPIRVSLGTTKYCSQFLRGTKCTKHECMYLHELGDSAASFTKEEMQAGKHTEYMNKLLQDFCQSKSCPLDSPKEEVTILGGLDSSVSNPNSASIPHTSDESNSYPNGRSRARYEDTRILSVENSNLRVSDRCTIQSDQTTASVKEVRKLRPTDKDHSNIVSVSNTSLNDKSKLSYNNPSKSGGWNHSSASDYSTRKLGKHSFGTFHFKNSSEVTNNTDKSYVESIKSTYVQHNYSTQNRGLLPRSIPSTQVSAHTESIFTSSNGCSRTWCRPNPENSSNIQPLLGDEPADIDFDPFRESQQGLAELLAAEVARLNVSDSLSNHRMCFANGSSIGISHCSTENVGKPQSSNIDTRLSEANLGLDSSQSEKLRSWYSNMVLYNRSNHVDPNKPSNVSSHSFTSLYPPPGFEETVQGYDQTSDNQFLSSSKTDVLNSNYPESSYSCPESFGYNNNNIHSTNDSLLQSCAFPCSIPPTDSTGKLVANSLSYDNWPQAKKVSDQNPVYSDNFFPSTPTVLPDVSSNTLKLDDLSPHLSSQFMANIFHAVFNPQSSMNNNESTGIYDKSSAKSSASVFDLSQLISQLYHHQSSGYSDINSHSRNQWSTKINMPFGCTQSDIVDSSFYPSSSAPNSNSILTFGKYASKLGSFPTNSDYQQQKILFGTNNNGFSCNTGVVDMDTHPASTNPVAWQVDDSAIVSSRLSSSSNPTMKTNQIPSSWKSPCSLSSPGNILEQVWRTTSNFQSIFDPPVASSASASSVSSYISHSGFKHQHQSHQPPSRDSLMHSSSQSQLLKE</sequence>
<proteinExistence type="predicted"/>
<accession>A0AAE1ZBX7</accession>
<dbReference type="Gene3D" id="3.30.70.330">
    <property type="match status" value="1"/>
</dbReference>
<dbReference type="PROSITE" id="PS50089">
    <property type="entry name" value="ZF_RING_2"/>
    <property type="match status" value="1"/>
</dbReference>
<keyword evidence="7" id="KW-0539">Nucleus</keyword>
<dbReference type="InterPro" id="IPR000571">
    <property type="entry name" value="Znf_CCCH"/>
</dbReference>
<dbReference type="SMART" id="SM00361">
    <property type="entry name" value="RRM_1"/>
    <property type="match status" value="1"/>
</dbReference>
<keyword evidence="5 8" id="KW-0694">RNA-binding</keyword>